<evidence type="ECO:0000313" key="3">
    <source>
        <dbReference type="EMBL" id="TLF96768.1"/>
    </source>
</evidence>
<keyword evidence="2" id="KW-0732">Signal</keyword>
<reference evidence="3 4" key="1">
    <citation type="submission" date="2019-05" db="EMBL/GenBank/DDBJ databases">
        <title>Genomes sequences of two Nocardia cyriacigeorgica environmental isolates, type strains Nocardia asteroides ATCC 19247 and Nocardia cyriacigeorgica DSM 44484.</title>
        <authorList>
            <person name="Vautrin F."/>
            <person name="Bergeron E."/>
            <person name="Dubost A."/>
            <person name="Abrouk D."/>
            <person name="Rodriguez Nava V."/>
            <person name="Pujic P."/>
        </authorList>
    </citation>
    <scope>NUCLEOTIDE SEQUENCE [LARGE SCALE GENOMIC DNA]</scope>
    <source>
        <strain evidence="3 4">EML 1456</strain>
    </source>
</reference>
<feature type="signal peptide" evidence="2">
    <location>
        <begin position="1"/>
        <end position="22"/>
    </location>
</feature>
<feature type="compositionally biased region" description="Polar residues" evidence="1">
    <location>
        <begin position="22"/>
        <end position="35"/>
    </location>
</feature>
<dbReference type="Proteomes" id="UP000308349">
    <property type="component" value="Unassembled WGS sequence"/>
</dbReference>
<accession>A0A5R8P665</accession>
<feature type="chain" id="PRO_5039576632" description="DUF4352 domain-containing protein" evidence="2">
    <location>
        <begin position="23"/>
        <end position="188"/>
    </location>
</feature>
<gene>
    <name evidence="3" type="ORF">FEK35_27135</name>
</gene>
<feature type="region of interest" description="Disordered" evidence="1">
    <location>
        <begin position="22"/>
        <end position="42"/>
    </location>
</feature>
<protein>
    <recommendedName>
        <fullName evidence="5">DUF4352 domain-containing protein</fullName>
    </recommendedName>
</protein>
<dbReference type="PROSITE" id="PS51257">
    <property type="entry name" value="PROKAR_LIPOPROTEIN"/>
    <property type="match status" value="1"/>
</dbReference>
<evidence type="ECO:0000313" key="4">
    <source>
        <dbReference type="Proteomes" id="UP000308349"/>
    </source>
</evidence>
<sequence>MKRAGGASLLAVTAAMVLTSCSSDNSESAGSQPASDATATAGAGETAYTEVAVGQPFQISNEEGPTATVTVVDIEIDPTCTTAYGTPTPPQGTNVALLLDVQTTANPPIKYISDAWFDELTPDGYTKSIPSPSETCIADREHFTSDPAPNSKYRGWILLDVSNPGSSLLMSDIWDGRTPPATYRIPIS</sequence>
<dbReference type="EMBL" id="VBUU01000040">
    <property type="protein sequence ID" value="TLF96768.1"/>
    <property type="molecule type" value="Genomic_DNA"/>
</dbReference>
<evidence type="ECO:0000256" key="2">
    <source>
        <dbReference type="SAM" id="SignalP"/>
    </source>
</evidence>
<dbReference type="RefSeq" id="WP_138458609.1">
    <property type="nucleotide sequence ID" value="NZ_VBUU01000040.1"/>
</dbReference>
<name>A0A5R8P665_9NOCA</name>
<organism evidence="3 4">
    <name type="scientific">Nocardia cyriacigeorgica</name>
    <dbReference type="NCBI Taxonomy" id="135487"/>
    <lineage>
        <taxon>Bacteria</taxon>
        <taxon>Bacillati</taxon>
        <taxon>Actinomycetota</taxon>
        <taxon>Actinomycetes</taxon>
        <taxon>Mycobacteriales</taxon>
        <taxon>Nocardiaceae</taxon>
        <taxon>Nocardia</taxon>
    </lineage>
</organism>
<dbReference type="AlphaFoldDB" id="A0A5R8P665"/>
<comment type="caution">
    <text evidence="3">The sequence shown here is derived from an EMBL/GenBank/DDBJ whole genome shotgun (WGS) entry which is preliminary data.</text>
</comment>
<evidence type="ECO:0008006" key="5">
    <source>
        <dbReference type="Google" id="ProtNLM"/>
    </source>
</evidence>
<proteinExistence type="predicted"/>
<evidence type="ECO:0000256" key="1">
    <source>
        <dbReference type="SAM" id="MobiDB-lite"/>
    </source>
</evidence>